<dbReference type="InterPro" id="IPR001138">
    <property type="entry name" value="Zn2Cys6_DnaBD"/>
</dbReference>
<evidence type="ECO:0000313" key="6">
    <source>
        <dbReference type="EMBL" id="CEJ61871.1"/>
    </source>
</evidence>
<evidence type="ECO:0000256" key="3">
    <source>
        <dbReference type="ARBA" id="ARBA00023163"/>
    </source>
</evidence>
<dbReference type="GO" id="GO:0000981">
    <property type="term" value="F:DNA-binding transcription factor activity, RNA polymerase II-specific"/>
    <property type="evidence" value="ECO:0007669"/>
    <property type="project" value="InterPro"/>
</dbReference>
<dbReference type="OrthoDB" id="4216928at2759"/>
<dbReference type="CDD" id="cd00067">
    <property type="entry name" value="GAL4"/>
    <property type="match status" value="1"/>
</dbReference>
<dbReference type="SUPFAM" id="SSF57701">
    <property type="entry name" value="Zn2/Cys6 DNA-binding domain"/>
    <property type="match status" value="1"/>
</dbReference>
<dbReference type="EMBL" id="CDHK01000012">
    <property type="protein sequence ID" value="CEJ61871.1"/>
    <property type="molecule type" value="Genomic_DNA"/>
</dbReference>
<evidence type="ECO:0000256" key="1">
    <source>
        <dbReference type="ARBA" id="ARBA00023015"/>
    </source>
</evidence>
<dbReference type="GO" id="GO:0003677">
    <property type="term" value="F:DNA binding"/>
    <property type="evidence" value="ECO:0007669"/>
    <property type="project" value="UniProtKB-KW"/>
</dbReference>
<sequence length="362" mass="41089">MRLEVQFFFEEHQYKLSMTPDPAKPVTLRRSCQTCIKGKRRCDQLWPKCSRCLGKGRNCEYDNAPLTATSDSRRSLIKKAPHNRRQVALSHQIRTPLRLEIAKEYDQSAIRFLVHGLREYPRAFVISQKTDFIHPETYSSGLPAVIQDAHVLCGLYGHRAPQGNMSDILYFLRMRSDEIYHHFSRSSSFNDLLGCSQALILVQCILALDQDLPSQYSEDTSSMLEKVAKRLWEQAPVQLPSTLTQRQAWLLAESVRRTIIVSLMLRSAYSLNTRNYSVRTPFVDALPFDVRTSLWDDDSNQALADQDSGLSGSMISLHEYSDAVETGSVHNINKFGALILAACKGKEVSGIQYPPQQPYLAT</sequence>
<dbReference type="GO" id="GO:0008270">
    <property type="term" value="F:zinc ion binding"/>
    <property type="evidence" value="ECO:0007669"/>
    <property type="project" value="InterPro"/>
</dbReference>
<evidence type="ECO:0000256" key="4">
    <source>
        <dbReference type="ARBA" id="ARBA00023242"/>
    </source>
</evidence>
<evidence type="ECO:0000313" key="7">
    <source>
        <dbReference type="Proteomes" id="UP000042958"/>
    </source>
</evidence>
<dbReference type="SMART" id="SM00066">
    <property type="entry name" value="GAL4"/>
    <property type="match status" value="1"/>
</dbReference>
<protein>
    <recommendedName>
        <fullName evidence="5">Zn(2)-C6 fungal-type domain-containing protein</fullName>
    </recommendedName>
</protein>
<accession>A0A0F7U0T3</accession>
<reference evidence="7" key="1">
    <citation type="journal article" date="2015" name="Genome Announc.">
        <title>Draft genome sequence of the fungus Penicillium brasilianum MG11.</title>
        <authorList>
            <person name="Horn F."/>
            <person name="Linde J."/>
            <person name="Mattern D.J."/>
            <person name="Walther G."/>
            <person name="Guthke R."/>
            <person name="Brakhage A.A."/>
            <person name="Valiante V."/>
        </authorList>
    </citation>
    <scope>NUCLEOTIDE SEQUENCE [LARGE SCALE GENOMIC DNA]</scope>
    <source>
        <strain evidence="7">MG11</strain>
    </source>
</reference>
<gene>
    <name evidence="6" type="ORF">PMG11_10387</name>
</gene>
<keyword evidence="4" id="KW-0539">Nucleus</keyword>
<dbReference type="InterPro" id="IPR036864">
    <property type="entry name" value="Zn2-C6_fun-type_DNA-bd_sf"/>
</dbReference>
<dbReference type="AlphaFoldDB" id="A0A0F7U0T3"/>
<dbReference type="Gene3D" id="4.10.240.10">
    <property type="entry name" value="Zn(2)-C6 fungal-type DNA-binding domain"/>
    <property type="match status" value="1"/>
</dbReference>
<keyword evidence="3" id="KW-0804">Transcription</keyword>
<dbReference type="Proteomes" id="UP000042958">
    <property type="component" value="Unassembled WGS sequence"/>
</dbReference>
<dbReference type="PROSITE" id="PS50048">
    <property type="entry name" value="ZN2_CY6_FUNGAL_2"/>
    <property type="match status" value="1"/>
</dbReference>
<evidence type="ECO:0000256" key="2">
    <source>
        <dbReference type="ARBA" id="ARBA00023125"/>
    </source>
</evidence>
<name>A0A0F7U0T3_PENBI</name>
<keyword evidence="1" id="KW-0805">Transcription regulation</keyword>
<organism evidence="6 7">
    <name type="scientific">Penicillium brasilianum</name>
    <dbReference type="NCBI Taxonomy" id="104259"/>
    <lineage>
        <taxon>Eukaryota</taxon>
        <taxon>Fungi</taxon>
        <taxon>Dikarya</taxon>
        <taxon>Ascomycota</taxon>
        <taxon>Pezizomycotina</taxon>
        <taxon>Eurotiomycetes</taxon>
        <taxon>Eurotiomycetidae</taxon>
        <taxon>Eurotiales</taxon>
        <taxon>Aspergillaceae</taxon>
        <taxon>Penicillium</taxon>
    </lineage>
</organism>
<dbReference type="Pfam" id="PF00172">
    <property type="entry name" value="Zn_clus"/>
    <property type="match status" value="1"/>
</dbReference>
<feature type="domain" description="Zn(2)-C6 fungal-type" evidence="5">
    <location>
        <begin position="31"/>
        <end position="61"/>
    </location>
</feature>
<proteinExistence type="predicted"/>
<keyword evidence="2" id="KW-0238">DNA-binding</keyword>
<evidence type="ECO:0000259" key="5">
    <source>
        <dbReference type="PROSITE" id="PS50048"/>
    </source>
</evidence>
<keyword evidence="7" id="KW-1185">Reference proteome</keyword>